<dbReference type="InterPro" id="IPR050643">
    <property type="entry name" value="Periplasmic_pilus_chap"/>
</dbReference>
<dbReference type="Gene3D" id="2.60.40.10">
    <property type="entry name" value="Immunoglobulins"/>
    <property type="match status" value="2"/>
</dbReference>
<dbReference type="InterPro" id="IPR016148">
    <property type="entry name" value="Pili_assmbl_chaperone_C"/>
</dbReference>
<dbReference type="InterPro" id="IPR001829">
    <property type="entry name" value="Pili_assmbl_chaperone_bac"/>
</dbReference>
<proteinExistence type="inferred from homology"/>
<dbReference type="GO" id="GO:0030288">
    <property type="term" value="C:outer membrane-bounded periplasmic space"/>
    <property type="evidence" value="ECO:0007669"/>
    <property type="project" value="InterPro"/>
</dbReference>
<protein>
    <submittedName>
        <fullName evidence="9">Molecular chaperone</fullName>
    </submittedName>
</protein>
<dbReference type="RefSeq" id="WP_048724733.1">
    <property type="nucleotide sequence ID" value="NZ_LFMW01000007.1"/>
</dbReference>
<keyword evidence="3 6" id="KW-0732">Signal</keyword>
<evidence type="ECO:0000256" key="4">
    <source>
        <dbReference type="ARBA" id="ARBA00022764"/>
    </source>
</evidence>
<keyword evidence="10" id="KW-1185">Reference proteome</keyword>
<evidence type="ECO:0000256" key="5">
    <source>
        <dbReference type="ARBA" id="ARBA00023186"/>
    </source>
</evidence>
<keyword evidence="4" id="KW-0574">Periplasm</keyword>
<evidence type="ECO:0000313" key="10">
    <source>
        <dbReference type="Proteomes" id="UP000037551"/>
    </source>
</evidence>
<name>A0A0J8FZH1_9PSED</name>
<dbReference type="SUPFAM" id="SSF49584">
    <property type="entry name" value="Periplasmic chaperone C-domain"/>
    <property type="match status" value="1"/>
</dbReference>
<evidence type="ECO:0000259" key="7">
    <source>
        <dbReference type="Pfam" id="PF00345"/>
    </source>
</evidence>
<dbReference type="InterPro" id="IPR016147">
    <property type="entry name" value="Pili_assmbl_chaperone_N"/>
</dbReference>
<dbReference type="AlphaFoldDB" id="A0A0J8FZH1"/>
<dbReference type="PANTHER" id="PTHR30251:SF25">
    <property type="entry name" value="FIMBRIAE CHAPARONE"/>
    <property type="match status" value="1"/>
</dbReference>
<dbReference type="PANTHER" id="PTHR30251">
    <property type="entry name" value="PILUS ASSEMBLY CHAPERONE"/>
    <property type="match status" value="1"/>
</dbReference>
<evidence type="ECO:0000256" key="2">
    <source>
        <dbReference type="ARBA" id="ARBA00007399"/>
    </source>
</evidence>
<accession>A0A0J8FZH1</accession>
<dbReference type="PRINTS" id="PR00969">
    <property type="entry name" value="CHAPERONPILI"/>
</dbReference>
<dbReference type="GO" id="GO:0071555">
    <property type="term" value="P:cell wall organization"/>
    <property type="evidence" value="ECO:0007669"/>
    <property type="project" value="InterPro"/>
</dbReference>
<dbReference type="EMBL" id="LFMW01000007">
    <property type="protein sequence ID" value="KMT55535.1"/>
    <property type="molecule type" value="Genomic_DNA"/>
</dbReference>
<dbReference type="Pfam" id="PF00345">
    <property type="entry name" value="PapD_N"/>
    <property type="match status" value="1"/>
</dbReference>
<feature type="domain" description="Pili assembly chaperone C-terminal" evidence="8">
    <location>
        <begin position="171"/>
        <end position="233"/>
    </location>
</feature>
<sequence length="241" mass="26122">MTRLKKTTLALALTLGTAMTSYAHASVVMTGTRVIYPAQAQEKVVQLTNQDTHPYLVQMWLDTGNPNLTAQTADAPFIASPQVFRMNPNAGQVVRLVFTGNDLAKDRESLFYLNFVQMPAMKTSELQANKLLLSVSSRMKVFYRPQELAGNPDALSQSLHFKLQGKAVIARNDSGYFATVRRADVVSRGKSYALSQASMVAPLSQANWALPAGASAAAGDTVRLTLVNDFGADVVTDLPLL</sequence>
<keyword evidence="5" id="KW-0143">Chaperone</keyword>
<gene>
    <name evidence="9" type="ORF">ACR52_13345</name>
</gene>
<evidence type="ECO:0000313" key="9">
    <source>
        <dbReference type="EMBL" id="KMT55535.1"/>
    </source>
</evidence>
<dbReference type="STRING" id="1674920.ACR52_13345"/>
<dbReference type="SUPFAM" id="SSF49354">
    <property type="entry name" value="PapD-like"/>
    <property type="match status" value="1"/>
</dbReference>
<feature type="domain" description="Pili assembly chaperone N-terminal" evidence="7">
    <location>
        <begin position="26"/>
        <end position="148"/>
    </location>
</feature>
<evidence type="ECO:0000256" key="1">
    <source>
        <dbReference type="ARBA" id="ARBA00004418"/>
    </source>
</evidence>
<evidence type="ECO:0000259" key="8">
    <source>
        <dbReference type="Pfam" id="PF02753"/>
    </source>
</evidence>
<comment type="subcellular location">
    <subcellularLocation>
        <location evidence="1">Periplasm</location>
    </subcellularLocation>
</comment>
<dbReference type="InterPro" id="IPR008962">
    <property type="entry name" value="PapD-like_sf"/>
</dbReference>
<dbReference type="OrthoDB" id="9131059at2"/>
<feature type="chain" id="PRO_5005297815" evidence="6">
    <location>
        <begin position="26"/>
        <end position="241"/>
    </location>
</feature>
<evidence type="ECO:0000256" key="6">
    <source>
        <dbReference type="SAM" id="SignalP"/>
    </source>
</evidence>
<reference evidence="9 10" key="1">
    <citation type="submission" date="2015-06" db="EMBL/GenBank/DDBJ databases">
        <title>Draft genome sequence of an Antarctic Pseudomonas sp. strain KG01 with full potential for biotechnological applications.</title>
        <authorList>
            <person name="Pavlov M.S."/>
            <person name="Lira F."/>
            <person name="Martinez J.L."/>
            <person name="Marshall S.H."/>
        </authorList>
    </citation>
    <scope>NUCLEOTIDE SEQUENCE [LARGE SCALE GENOMIC DNA]</scope>
    <source>
        <strain evidence="9 10">KG01</strain>
    </source>
</reference>
<evidence type="ECO:0000256" key="3">
    <source>
        <dbReference type="ARBA" id="ARBA00022729"/>
    </source>
</evidence>
<dbReference type="Pfam" id="PF02753">
    <property type="entry name" value="PapD_C"/>
    <property type="match status" value="1"/>
</dbReference>
<dbReference type="InterPro" id="IPR036316">
    <property type="entry name" value="Pili_assmbl_chap_C_dom_sf"/>
</dbReference>
<dbReference type="InterPro" id="IPR013783">
    <property type="entry name" value="Ig-like_fold"/>
</dbReference>
<comment type="caution">
    <text evidence="9">The sequence shown here is derived from an EMBL/GenBank/DDBJ whole genome shotgun (WGS) entry which is preliminary data.</text>
</comment>
<comment type="similarity">
    <text evidence="2">Belongs to the periplasmic pilus chaperone family.</text>
</comment>
<dbReference type="Proteomes" id="UP000037551">
    <property type="component" value="Unassembled WGS sequence"/>
</dbReference>
<dbReference type="PATRIC" id="fig|1674920.3.peg.5502"/>
<feature type="signal peptide" evidence="6">
    <location>
        <begin position="1"/>
        <end position="25"/>
    </location>
</feature>
<organism evidence="9 10">
    <name type="scientific">Pseudomonas fildesensis</name>
    <dbReference type="NCBI Taxonomy" id="1674920"/>
    <lineage>
        <taxon>Bacteria</taxon>
        <taxon>Pseudomonadati</taxon>
        <taxon>Pseudomonadota</taxon>
        <taxon>Gammaproteobacteria</taxon>
        <taxon>Pseudomonadales</taxon>
        <taxon>Pseudomonadaceae</taxon>
        <taxon>Pseudomonas</taxon>
    </lineage>
</organism>